<dbReference type="EMBL" id="DUZY01000001">
    <property type="protein sequence ID" value="DAD18838.1"/>
    <property type="molecule type" value="Genomic_DNA"/>
</dbReference>
<organism evidence="3 4">
    <name type="scientific">Nelumbo nucifera</name>
    <name type="common">Sacred lotus</name>
    <dbReference type="NCBI Taxonomy" id="4432"/>
    <lineage>
        <taxon>Eukaryota</taxon>
        <taxon>Viridiplantae</taxon>
        <taxon>Streptophyta</taxon>
        <taxon>Embryophyta</taxon>
        <taxon>Tracheophyta</taxon>
        <taxon>Spermatophyta</taxon>
        <taxon>Magnoliopsida</taxon>
        <taxon>Proteales</taxon>
        <taxon>Nelumbonaceae</taxon>
        <taxon>Nelumbo</taxon>
    </lineage>
</organism>
<evidence type="ECO:0008006" key="5">
    <source>
        <dbReference type="Google" id="ProtNLM"/>
    </source>
</evidence>
<accession>A0A822XMT9</accession>
<evidence type="ECO:0000256" key="1">
    <source>
        <dbReference type="SAM" id="Phobius"/>
    </source>
</evidence>
<sequence length="81" mass="9399">MLFLCLTFICLFCLLQCYIAPITGCRLYSKRDVYRYLRYYASNLEKDGTEMQSACDVCKILFVAFSSCLAFVKILHSLLLM</sequence>
<feature type="chain" id="PRO_5032819558" description="Secreted protein" evidence="2">
    <location>
        <begin position="25"/>
        <end position="81"/>
    </location>
</feature>
<keyword evidence="1" id="KW-1133">Transmembrane helix</keyword>
<keyword evidence="4" id="KW-1185">Reference proteome</keyword>
<reference evidence="3 4" key="1">
    <citation type="journal article" date="2020" name="Mol. Biol. Evol.">
        <title>Distinct Expression and Methylation Patterns for Genes with Different Fates following a Single Whole-Genome Duplication in Flowering Plants.</title>
        <authorList>
            <person name="Shi T."/>
            <person name="Rahmani R.S."/>
            <person name="Gugger P.F."/>
            <person name="Wang M."/>
            <person name="Li H."/>
            <person name="Zhang Y."/>
            <person name="Li Z."/>
            <person name="Wang Q."/>
            <person name="Van de Peer Y."/>
            <person name="Marchal K."/>
            <person name="Chen J."/>
        </authorList>
    </citation>
    <scope>NUCLEOTIDE SEQUENCE [LARGE SCALE GENOMIC DNA]</scope>
    <source>
        <tissue evidence="3">Leaf</tissue>
    </source>
</reference>
<gene>
    <name evidence="3" type="ORF">HUJ06_020301</name>
</gene>
<evidence type="ECO:0000313" key="4">
    <source>
        <dbReference type="Proteomes" id="UP000607653"/>
    </source>
</evidence>
<dbReference type="Proteomes" id="UP000607653">
    <property type="component" value="Unassembled WGS sequence"/>
</dbReference>
<feature type="signal peptide" evidence="2">
    <location>
        <begin position="1"/>
        <end position="24"/>
    </location>
</feature>
<keyword evidence="1" id="KW-0812">Transmembrane</keyword>
<evidence type="ECO:0000313" key="3">
    <source>
        <dbReference type="EMBL" id="DAD18838.1"/>
    </source>
</evidence>
<proteinExistence type="predicted"/>
<name>A0A822XMT9_NELNU</name>
<keyword evidence="1" id="KW-0472">Membrane</keyword>
<evidence type="ECO:0000256" key="2">
    <source>
        <dbReference type="SAM" id="SignalP"/>
    </source>
</evidence>
<keyword evidence="2" id="KW-0732">Signal</keyword>
<comment type="caution">
    <text evidence="3">The sequence shown here is derived from an EMBL/GenBank/DDBJ whole genome shotgun (WGS) entry which is preliminary data.</text>
</comment>
<protein>
    <recommendedName>
        <fullName evidence="5">Secreted protein</fullName>
    </recommendedName>
</protein>
<dbReference type="AlphaFoldDB" id="A0A822XMT9"/>
<feature type="transmembrane region" description="Helical" evidence="1">
    <location>
        <begin position="60"/>
        <end position="80"/>
    </location>
</feature>